<organism evidence="2 3">
    <name type="scientific">Sporormia fimetaria CBS 119925</name>
    <dbReference type="NCBI Taxonomy" id="1340428"/>
    <lineage>
        <taxon>Eukaryota</taxon>
        <taxon>Fungi</taxon>
        <taxon>Dikarya</taxon>
        <taxon>Ascomycota</taxon>
        <taxon>Pezizomycotina</taxon>
        <taxon>Dothideomycetes</taxon>
        <taxon>Pleosporomycetidae</taxon>
        <taxon>Pleosporales</taxon>
        <taxon>Sporormiaceae</taxon>
        <taxon>Sporormia</taxon>
    </lineage>
</organism>
<sequence>METPATWTLALQASSSAPSINRVVAPWRASPTTAGAVPFVSPGPDGTAAREREQPGGRRCGCVGAQSAICLLS</sequence>
<reference evidence="2" key="1">
    <citation type="journal article" date="2020" name="Stud. Mycol.">
        <title>101 Dothideomycetes genomes: a test case for predicting lifestyles and emergence of pathogens.</title>
        <authorList>
            <person name="Haridas S."/>
            <person name="Albert R."/>
            <person name="Binder M."/>
            <person name="Bloem J."/>
            <person name="Labutti K."/>
            <person name="Salamov A."/>
            <person name="Andreopoulos B."/>
            <person name="Baker S."/>
            <person name="Barry K."/>
            <person name="Bills G."/>
            <person name="Bluhm B."/>
            <person name="Cannon C."/>
            <person name="Castanera R."/>
            <person name="Culley D."/>
            <person name="Daum C."/>
            <person name="Ezra D."/>
            <person name="Gonzalez J."/>
            <person name="Henrissat B."/>
            <person name="Kuo A."/>
            <person name="Liang C."/>
            <person name="Lipzen A."/>
            <person name="Lutzoni F."/>
            <person name="Magnuson J."/>
            <person name="Mondo S."/>
            <person name="Nolan M."/>
            <person name="Ohm R."/>
            <person name="Pangilinan J."/>
            <person name="Park H.-J."/>
            <person name="Ramirez L."/>
            <person name="Alfaro M."/>
            <person name="Sun H."/>
            <person name="Tritt A."/>
            <person name="Yoshinaga Y."/>
            <person name="Zwiers L.-H."/>
            <person name="Turgeon B."/>
            <person name="Goodwin S."/>
            <person name="Spatafora J."/>
            <person name="Crous P."/>
            <person name="Grigoriev I."/>
        </authorList>
    </citation>
    <scope>NUCLEOTIDE SEQUENCE</scope>
    <source>
        <strain evidence="2">CBS 119925</strain>
    </source>
</reference>
<proteinExistence type="predicted"/>
<dbReference type="Proteomes" id="UP000799440">
    <property type="component" value="Unassembled WGS sequence"/>
</dbReference>
<protein>
    <submittedName>
        <fullName evidence="2">Uncharacterized protein</fullName>
    </submittedName>
</protein>
<dbReference type="AlphaFoldDB" id="A0A6A6VNT5"/>
<keyword evidence="3" id="KW-1185">Reference proteome</keyword>
<gene>
    <name evidence="2" type="ORF">M011DRAFT_463319</name>
</gene>
<evidence type="ECO:0000313" key="2">
    <source>
        <dbReference type="EMBL" id="KAF2751823.1"/>
    </source>
</evidence>
<dbReference type="EMBL" id="MU006561">
    <property type="protein sequence ID" value="KAF2751823.1"/>
    <property type="molecule type" value="Genomic_DNA"/>
</dbReference>
<accession>A0A6A6VNT5</accession>
<evidence type="ECO:0000256" key="1">
    <source>
        <dbReference type="SAM" id="MobiDB-lite"/>
    </source>
</evidence>
<name>A0A6A6VNT5_9PLEO</name>
<feature type="region of interest" description="Disordered" evidence="1">
    <location>
        <begin position="35"/>
        <end position="58"/>
    </location>
</feature>
<evidence type="ECO:0000313" key="3">
    <source>
        <dbReference type="Proteomes" id="UP000799440"/>
    </source>
</evidence>